<accession>Q7NMS3</accession>
<keyword evidence="3" id="KW-1185">Reference proteome</keyword>
<dbReference type="EnsemblBacteria" id="BAC88633">
    <property type="protein sequence ID" value="BAC88633"/>
    <property type="gene ID" value="BAC88633"/>
</dbReference>
<evidence type="ECO:0000313" key="2">
    <source>
        <dbReference type="EMBL" id="BAC88633.1"/>
    </source>
</evidence>
<dbReference type="AlphaFoldDB" id="Q7NMS3"/>
<sequence length="120" mass="14087">MASVYASNLPPELRNLPVPNQHRSTRNDTLRATGLPVKNLRWEQQRLYVIDRCNKVHVAQMFPHLYQECLQEAAMMLNRLELERKRLIHPDRWGPGLSNENADYPILSRLLRLGYTLQRA</sequence>
<evidence type="ECO:0000256" key="1">
    <source>
        <dbReference type="SAM" id="MobiDB-lite"/>
    </source>
</evidence>
<dbReference type="HOGENOM" id="CLU_2273380_0_0_3"/>
<name>Q7NMS3_GLOVI</name>
<gene>
    <name evidence="2" type="ordered locus">glr0692</name>
</gene>
<feature type="region of interest" description="Disordered" evidence="1">
    <location>
        <begin position="1"/>
        <end position="27"/>
    </location>
</feature>
<dbReference type="EMBL" id="BA000045">
    <property type="protein sequence ID" value="BAC88633.1"/>
    <property type="molecule type" value="Genomic_DNA"/>
</dbReference>
<dbReference type="KEGG" id="gvi:glr0692"/>
<proteinExistence type="predicted"/>
<dbReference type="Proteomes" id="UP000000557">
    <property type="component" value="Chromosome"/>
</dbReference>
<reference evidence="2 3" key="2">
    <citation type="journal article" date="2003" name="DNA Res.">
        <title>Complete genome structure of Gloeobacter violaceus PCC 7421, a cyanobacterium that lacks thylakoids (supplement).</title>
        <authorList>
            <person name="Nakamura Y."/>
            <person name="Kaneko T."/>
            <person name="Sato S."/>
            <person name="Mimuro M."/>
            <person name="Miyashita H."/>
            <person name="Tsuchiya T."/>
            <person name="Sasamoto S."/>
            <person name="Watanabe A."/>
            <person name="Kawashima K."/>
            <person name="Kishida Y."/>
            <person name="Kiyokawa C."/>
            <person name="Kohara M."/>
            <person name="Matsumoto M."/>
            <person name="Matsuno A."/>
            <person name="Nakazaki N."/>
            <person name="Shimpo S."/>
            <person name="Takeuchi C."/>
            <person name="Yamada M."/>
            <person name="Tabata S."/>
        </authorList>
    </citation>
    <scope>NUCLEOTIDE SEQUENCE [LARGE SCALE GENOMIC DNA]</scope>
    <source>
        <strain evidence="3">ATCC 29082 / PCC 7421</strain>
    </source>
</reference>
<evidence type="ECO:0000313" key="3">
    <source>
        <dbReference type="Proteomes" id="UP000000557"/>
    </source>
</evidence>
<dbReference type="InParanoid" id="Q7NMS3"/>
<protein>
    <submittedName>
        <fullName evidence="2">Glr0692 protein</fullName>
    </submittedName>
</protein>
<organism evidence="2 3">
    <name type="scientific">Gloeobacter violaceus (strain ATCC 29082 / PCC 7421)</name>
    <dbReference type="NCBI Taxonomy" id="251221"/>
    <lineage>
        <taxon>Bacteria</taxon>
        <taxon>Bacillati</taxon>
        <taxon>Cyanobacteriota</taxon>
        <taxon>Cyanophyceae</taxon>
        <taxon>Gloeobacterales</taxon>
        <taxon>Gloeobacteraceae</taxon>
        <taxon>Gloeobacter</taxon>
    </lineage>
</organism>
<reference evidence="2 3" key="1">
    <citation type="journal article" date="2003" name="DNA Res.">
        <title>Complete genome structure of Gloeobacter violaceus PCC 7421, a cyanobacterium that lacks thylakoids.</title>
        <authorList>
            <person name="Nakamura Y."/>
            <person name="Kaneko T."/>
            <person name="Sato S."/>
            <person name="Mimuro M."/>
            <person name="Miyashita H."/>
            <person name="Tsuchiya T."/>
            <person name="Sasamoto S."/>
            <person name="Watanabe A."/>
            <person name="Kawashima K."/>
            <person name="Kishida Y."/>
            <person name="Kiyokawa C."/>
            <person name="Kohara M."/>
            <person name="Matsumoto M."/>
            <person name="Matsuno A."/>
            <person name="Nakazaki N."/>
            <person name="Shimpo S."/>
            <person name="Takeuchi C."/>
            <person name="Yamada M."/>
            <person name="Tabata S."/>
        </authorList>
    </citation>
    <scope>NUCLEOTIDE SEQUENCE [LARGE SCALE GENOMIC DNA]</scope>
    <source>
        <strain evidence="3">ATCC 29082 / PCC 7421</strain>
    </source>
</reference>